<dbReference type="Gene3D" id="3.40.50.300">
    <property type="entry name" value="P-loop containing nucleotide triphosphate hydrolases"/>
    <property type="match status" value="3"/>
</dbReference>
<evidence type="ECO:0000256" key="4">
    <source>
        <dbReference type="ARBA" id="ARBA00022840"/>
    </source>
</evidence>
<dbReference type="Proteomes" id="UP000602759">
    <property type="component" value="Unassembled WGS sequence"/>
</dbReference>
<dbReference type="InterPro" id="IPR014017">
    <property type="entry name" value="DNA_helicase_UvrD-like_C"/>
</dbReference>
<keyword evidence="3 9" id="KW-0347">Helicase</keyword>
<keyword evidence="4 9" id="KW-0067">ATP-binding</keyword>
<dbReference type="InterPro" id="IPR014016">
    <property type="entry name" value="UvrD-like_ATP-bd"/>
</dbReference>
<keyword evidence="1 9" id="KW-0547">Nucleotide-binding</keyword>
<accession>A0ABR7YJV9</accession>
<keyword evidence="5" id="KW-0413">Isomerase</keyword>
<evidence type="ECO:0000259" key="10">
    <source>
        <dbReference type="PROSITE" id="PS51198"/>
    </source>
</evidence>
<gene>
    <name evidence="11" type="ORF">H8B06_02100</name>
</gene>
<dbReference type="Pfam" id="PF00580">
    <property type="entry name" value="UvrD-helicase"/>
    <property type="match status" value="1"/>
</dbReference>
<dbReference type="InterPro" id="IPR027417">
    <property type="entry name" value="P-loop_NTPase"/>
</dbReference>
<evidence type="ECO:0000256" key="7">
    <source>
        <dbReference type="ARBA" id="ARBA00034808"/>
    </source>
</evidence>
<dbReference type="InterPro" id="IPR000212">
    <property type="entry name" value="DNA_helicase_UvrD/REP"/>
</dbReference>
<dbReference type="PROSITE" id="PS51198">
    <property type="entry name" value="UVRD_HELICASE_ATP_BIND"/>
    <property type="match status" value="1"/>
</dbReference>
<keyword evidence="12" id="KW-1185">Reference proteome</keyword>
<proteinExistence type="predicted"/>
<sequence>MDYFVDKSITKQVVELRKRGGIYQKAAEKVKQIIGDISLKQTNPFSGISITKHGETRIKNCIKYDLSGFVRLITIQEKSICTLKFVGTHDECDKWLESNKGLNIAVNSSTKTMVDVMISEDIHDVSKRLTEESDYSEGILIERLKENYLSILTDSVLYKYVAPFQKFDSTVSHDELLDACLAIPDDRKQTLYFDVFSSLLKGDLDAAKNRLLEFKEEIKLIDVASNGEISEITSNDQYLKLSDIDPDIFEIILSKTDWYEWMVFLHPEQKKVVETNYNGPARLLGVSGSGKTCVLIHRAIRLAKQYPGEKVLILTLNKSLANLIRGLVYHLLEQSNSLQVFDHIKISSFWELSRDLLEQFDDKNPLFQKTYNLTTYKTNESIDEIWQEYYRCEANNSDAEVIFPIHQTLLSRGIYPEDYIKQEFDWIRSALQSSSRVDYLKIERGGRYIPLQEDDRKLILKGLEGWERKMEDVGAIDHLGFTSALVNYLEQIKPIYRSVLVDEIQDFGTLELKVIRRLASEAVNDIFVCGDTAQQVYNKHHKIRSAGINILPEGFVKILKNYRNSREILEAAYNLFKNNVNIEQLKNDEMEILNPEYANFSSPKPFLRKGLSIQHEVNSSIQYLKMVLDREKKEKACIALCGYTIFEISSMFKNSDLVVLDGERDLSESNIFISDLEQTKGFEFDRMIIINCTKQVFPNPDLPKEESYRDISKLYVAMTRAKKDLIISYSRDFSEIFTTDNQDFTYDNWSDHLEDKTDVYQVSVNKYSAPTKLDLSKLTGKDFLYHKKSVGISRELQNKLQELVDGKDITDDKGKKIGWKNMALLSNEINSRTKDIPSLSRTFGPSVYKEVEILFV</sequence>
<evidence type="ECO:0000313" key="12">
    <source>
        <dbReference type="Proteomes" id="UP000602759"/>
    </source>
</evidence>
<dbReference type="EC" id="5.6.2.4" evidence="7"/>
<feature type="binding site" evidence="9">
    <location>
        <begin position="285"/>
        <end position="292"/>
    </location>
    <ligand>
        <name>ATP</name>
        <dbReference type="ChEBI" id="CHEBI:30616"/>
    </ligand>
</feature>
<comment type="catalytic activity">
    <reaction evidence="8">
        <text>ATP + H2O = ADP + phosphate + H(+)</text>
        <dbReference type="Rhea" id="RHEA:13065"/>
        <dbReference type="ChEBI" id="CHEBI:15377"/>
        <dbReference type="ChEBI" id="CHEBI:15378"/>
        <dbReference type="ChEBI" id="CHEBI:30616"/>
        <dbReference type="ChEBI" id="CHEBI:43474"/>
        <dbReference type="ChEBI" id="CHEBI:456216"/>
        <dbReference type="EC" id="5.6.2.4"/>
    </reaction>
</comment>
<dbReference type="EMBL" id="JACOIK010000001">
    <property type="protein sequence ID" value="MBD1431603.1"/>
    <property type="molecule type" value="Genomic_DNA"/>
</dbReference>
<dbReference type="Pfam" id="PF13361">
    <property type="entry name" value="UvrD_C"/>
    <property type="match status" value="1"/>
</dbReference>
<organism evidence="11 12">
    <name type="scientific">Sphingobacterium micropteri</name>
    <dbReference type="NCBI Taxonomy" id="2763501"/>
    <lineage>
        <taxon>Bacteria</taxon>
        <taxon>Pseudomonadati</taxon>
        <taxon>Bacteroidota</taxon>
        <taxon>Sphingobacteriia</taxon>
        <taxon>Sphingobacteriales</taxon>
        <taxon>Sphingobacteriaceae</taxon>
        <taxon>Sphingobacterium</taxon>
    </lineage>
</organism>
<evidence type="ECO:0000256" key="3">
    <source>
        <dbReference type="ARBA" id="ARBA00022806"/>
    </source>
</evidence>
<protein>
    <recommendedName>
        <fullName evidence="7">DNA 3'-5' helicase</fullName>
        <ecNumber evidence="7">5.6.2.4</ecNumber>
    </recommendedName>
</protein>
<reference evidence="11 12" key="1">
    <citation type="submission" date="2020-08" db="EMBL/GenBank/DDBJ databases">
        <title>Sphingobacterium sp. DN00404 isolated from aquaculture water.</title>
        <authorList>
            <person name="Zhang M."/>
        </authorList>
    </citation>
    <scope>NUCLEOTIDE SEQUENCE [LARGE SCALE GENOMIC DNA]</scope>
    <source>
        <strain evidence="11 12">DN00404</strain>
    </source>
</reference>
<dbReference type="RefSeq" id="WP_190992607.1">
    <property type="nucleotide sequence ID" value="NZ_JACOIK010000001.1"/>
</dbReference>
<evidence type="ECO:0000256" key="2">
    <source>
        <dbReference type="ARBA" id="ARBA00022801"/>
    </source>
</evidence>
<evidence type="ECO:0000256" key="5">
    <source>
        <dbReference type="ARBA" id="ARBA00023235"/>
    </source>
</evidence>
<keyword evidence="2 9" id="KW-0378">Hydrolase</keyword>
<name>A0ABR7YJV9_9SPHI</name>
<dbReference type="PANTHER" id="PTHR11070">
    <property type="entry name" value="UVRD / RECB / PCRA DNA HELICASE FAMILY MEMBER"/>
    <property type="match status" value="1"/>
</dbReference>
<feature type="domain" description="UvrD-like helicase ATP-binding" evidence="10">
    <location>
        <begin position="264"/>
        <end position="576"/>
    </location>
</feature>
<evidence type="ECO:0000256" key="1">
    <source>
        <dbReference type="ARBA" id="ARBA00022741"/>
    </source>
</evidence>
<evidence type="ECO:0000313" key="11">
    <source>
        <dbReference type="EMBL" id="MBD1431603.1"/>
    </source>
</evidence>
<evidence type="ECO:0000256" key="9">
    <source>
        <dbReference type="PROSITE-ProRule" id="PRU00560"/>
    </source>
</evidence>
<evidence type="ECO:0000256" key="8">
    <source>
        <dbReference type="ARBA" id="ARBA00048988"/>
    </source>
</evidence>
<evidence type="ECO:0000256" key="6">
    <source>
        <dbReference type="ARBA" id="ARBA00034617"/>
    </source>
</evidence>
<comment type="caution">
    <text evidence="11">The sequence shown here is derived from an EMBL/GenBank/DDBJ whole genome shotgun (WGS) entry which is preliminary data.</text>
</comment>
<comment type="catalytic activity">
    <reaction evidence="6">
        <text>Couples ATP hydrolysis with the unwinding of duplex DNA by translocating in the 3'-5' direction.</text>
        <dbReference type="EC" id="5.6.2.4"/>
    </reaction>
</comment>
<dbReference type="SUPFAM" id="SSF52540">
    <property type="entry name" value="P-loop containing nucleoside triphosphate hydrolases"/>
    <property type="match status" value="1"/>
</dbReference>